<protein>
    <submittedName>
        <fullName evidence="2">Uncharacterized protein</fullName>
    </submittedName>
</protein>
<feature type="compositionally biased region" description="Basic and acidic residues" evidence="1">
    <location>
        <begin position="55"/>
        <end position="66"/>
    </location>
</feature>
<proteinExistence type="predicted"/>
<dbReference type="AlphaFoldDB" id="A0A6J4HPP3"/>
<evidence type="ECO:0000313" key="2">
    <source>
        <dbReference type="EMBL" id="CAA9229342.1"/>
    </source>
</evidence>
<name>A0A6J4HPP3_9ACTN</name>
<sequence length="89" mass="9329">DDVDRAGGIGPHRHGATPRGGRPACPRGRGGRLARSRRAGRGGGARHRPGRRLHAREGIGPRDRARPGRCSAAGGRHRGAAPRAAARRL</sequence>
<feature type="non-terminal residue" evidence="2">
    <location>
        <position position="89"/>
    </location>
</feature>
<feature type="compositionally biased region" description="Basic residues" evidence="1">
    <location>
        <begin position="75"/>
        <end position="89"/>
    </location>
</feature>
<feature type="region of interest" description="Disordered" evidence="1">
    <location>
        <begin position="1"/>
        <end position="89"/>
    </location>
</feature>
<dbReference type="EMBL" id="CADCTF010000055">
    <property type="protein sequence ID" value="CAA9229342.1"/>
    <property type="molecule type" value="Genomic_DNA"/>
</dbReference>
<feature type="compositionally biased region" description="Low complexity" evidence="1">
    <location>
        <begin position="17"/>
        <end position="27"/>
    </location>
</feature>
<evidence type="ECO:0000256" key="1">
    <source>
        <dbReference type="SAM" id="MobiDB-lite"/>
    </source>
</evidence>
<accession>A0A6J4HPP3</accession>
<gene>
    <name evidence="2" type="ORF">AVDCRST_MAG50-1021</name>
</gene>
<organism evidence="2">
    <name type="scientific">uncultured Acidimicrobiales bacterium</name>
    <dbReference type="NCBI Taxonomy" id="310071"/>
    <lineage>
        <taxon>Bacteria</taxon>
        <taxon>Bacillati</taxon>
        <taxon>Actinomycetota</taxon>
        <taxon>Acidimicrobiia</taxon>
        <taxon>Acidimicrobiales</taxon>
        <taxon>environmental samples</taxon>
    </lineage>
</organism>
<feature type="non-terminal residue" evidence="2">
    <location>
        <position position="1"/>
    </location>
</feature>
<feature type="compositionally biased region" description="Basic residues" evidence="1">
    <location>
        <begin position="29"/>
        <end position="54"/>
    </location>
</feature>
<reference evidence="2" key="1">
    <citation type="submission" date="2020-02" db="EMBL/GenBank/DDBJ databases">
        <authorList>
            <person name="Meier V. D."/>
        </authorList>
    </citation>
    <scope>NUCLEOTIDE SEQUENCE</scope>
    <source>
        <strain evidence="2">AVDCRST_MAG50</strain>
    </source>
</reference>